<dbReference type="GO" id="GO:0007219">
    <property type="term" value="P:Notch signaling pathway"/>
    <property type="evidence" value="ECO:0007669"/>
    <property type="project" value="TreeGrafter"/>
</dbReference>
<organism evidence="11 12">
    <name type="scientific">Acipenser oxyrinchus oxyrinchus</name>
    <dbReference type="NCBI Taxonomy" id="40147"/>
    <lineage>
        <taxon>Eukaryota</taxon>
        <taxon>Metazoa</taxon>
        <taxon>Chordata</taxon>
        <taxon>Craniata</taxon>
        <taxon>Vertebrata</taxon>
        <taxon>Euteleostomi</taxon>
        <taxon>Actinopterygii</taxon>
        <taxon>Chondrostei</taxon>
        <taxon>Acipenseriformes</taxon>
        <taxon>Acipenseridae</taxon>
        <taxon>Acipenser</taxon>
    </lineage>
</organism>
<feature type="domain" description="Peptidase M12B" evidence="10">
    <location>
        <begin position="203"/>
        <end position="430"/>
    </location>
</feature>
<name>A0AAD8CSW7_ACIOX</name>
<dbReference type="GO" id="GO:0046872">
    <property type="term" value="F:metal ion binding"/>
    <property type="evidence" value="ECO:0007669"/>
    <property type="project" value="UniProtKB-KW"/>
</dbReference>
<dbReference type="SUPFAM" id="SSF55486">
    <property type="entry name" value="Metalloproteases ('zincins'), catalytic domain"/>
    <property type="match status" value="1"/>
</dbReference>
<evidence type="ECO:0000256" key="8">
    <source>
        <dbReference type="SAM" id="SignalP"/>
    </source>
</evidence>
<evidence type="ECO:0000313" key="12">
    <source>
        <dbReference type="Proteomes" id="UP001230051"/>
    </source>
</evidence>
<evidence type="ECO:0000256" key="7">
    <source>
        <dbReference type="SAM" id="Phobius"/>
    </source>
</evidence>
<feature type="active site" evidence="5">
    <location>
        <position position="362"/>
    </location>
</feature>
<dbReference type="PROSITE" id="PS50214">
    <property type="entry name" value="DISINTEGRIN_2"/>
    <property type="match status" value="1"/>
</dbReference>
<evidence type="ECO:0000256" key="6">
    <source>
        <dbReference type="SAM" id="MobiDB-lite"/>
    </source>
</evidence>
<feature type="binding site" evidence="5">
    <location>
        <position position="371"/>
    </location>
    <ligand>
        <name>Zn(2+)</name>
        <dbReference type="ChEBI" id="CHEBI:29105"/>
        <note>catalytic</note>
    </ligand>
</feature>
<feature type="region of interest" description="Disordered" evidence="6">
    <location>
        <begin position="675"/>
        <end position="707"/>
    </location>
</feature>
<evidence type="ECO:0000256" key="3">
    <source>
        <dbReference type="ARBA" id="ARBA00022685"/>
    </source>
</evidence>
<dbReference type="Pfam" id="PF21299">
    <property type="entry name" value="ADAM10_Cys-rich"/>
    <property type="match status" value="1"/>
</dbReference>
<accession>A0AAD8CSW7</accession>
<comment type="catalytic activity">
    <reaction evidence="1">
        <text>Endopeptidase of broad specificity.</text>
        <dbReference type="EC" id="3.4.24.81"/>
    </reaction>
</comment>
<comment type="caution">
    <text evidence="5">Lacks conserved residue(s) required for the propagation of feature annotation.</text>
</comment>
<dbReference type="InterPro" id="IPR051489">
    <property type="entry name" value="ADAM_Metalloproteinase"/>
</dbReference>
<keyword evidence="11" id="KW-0645">Protease</keyword>
<sequence>MNIIKYFLLVHSILSGADLLSPFIKRYEGLSYNREALHQSHQRAKRTRREAERTVQLEFSAYDRKFHLRLKRDSTGFTEDFQIHFKNSSEAADTSHIYSGELAGESHSICHGSVIDGQFEGFIQTQNGTFYIEPTARYTKNSTDYHSLIYHEDDIDYSRVGPREPPHCGTPSLGRYAESLRQEILGQDEPALRSKRTLDYSKTSCMLYLRTDHLYFKKFGNVEAVVAQIGNYMRAVNDIYDKADFEGIRLINFKVKTLHVISDDDPSSLQYSPFIGPEKLLMLHSRENWDNYCLSYLMTDRDYNGVLGLAWEGKPGNSGGICSQYAVFQDGTNASLNTGLVTLQKYGDYLPPKLVHLTMAHELGHSLGSPHDEKGECEASTPTGGQGNFLMFPYASEGNQGNNDRFSACSVKHISKLLRTKKDKCFIESGLPICGNQIVEDGEECDVGHNDTDPCCYSASQSEDFHCKLKPQKQCSPSQGKCCSHQCVFKPQGQKCQQENDCEFESECSGVRASCPSPTPKANMTTCHLGTRVCINGKCDQSLCVKYGLEQCGCLGNSMKEKCYICCQKPGKPSTCASTTSSVLFEHFRGAEIALPAGTACSDRQGYCDKFNICRLVDADGPIARLKNSFLRLNEFEDLAEWMKAYWWGILLVILALSTVMASTVFLFGYTADSKPEEDVRAGSKSSSCPSKRQQRQRQESMMRPLK</sequence>
<keyword evidence="5" id="KW-0479">Metal-binding</keyword>
<feature type="binding site" evidence="5">
    <location>
        <position position="365"/>
    </location>
    <ligand>
        <name>Zn(2+)</name>
        <dbReference type="ChEBI" id="CHEBI:29105"/>
        <note>catalytic</note>
    </ligand>
</feature>
<dbReference type="GO" id="GO:0006509">
    <property type="term" value="P:membrane protein ectodomain proteolysis"/>
    <property type="evidence" value="ECO:0007669"/>
    <property type="project" value="TreeGrafter"/>
</dbReference>
<dbReference type="PANTHER" id="PTHR45702:SF1">
    <property type="entry name" value="DISINTEGRIN AND METALLOPROTEINASE DOMAIN-CONTAINING PROTEIN 10 ISOFORM X1"/>
    <property type="match status" value="1"/>
</dbReference>
<dbReference type="InterPro" id="IPR024079">
    <property type="entry name" value="MetalloPept_cat_dom_sf"/>
</dbReference>
<dbReference type="GO" id="GO:0004222">
    <property type="term" value="F:metalloendopeptidase activity"/>
    <property type="evidence" value="ECO:0007669"/>
    <property type="project" value="InterPro"/>
</dbReference>
<keyword evidence="3" id="KW-0165">Cleavage on pair of basic residues</keyword>
<evidence type="ECO:0000256" key="5">
    <source>
        <dbReference type="PROSITE-ProRule" id="PRU00276"/>
    </source>
</evidence>
<keyword evidence="7" id="KW-0812">Transmembrane</keyword>
<feature type="domain" description="Disintegrin" evidence="9">
    <location>
        <begin position="431"/>
        <end position="523"/>
    </location>
</feature>
<dbReference type="Pfam" id="PF13574">
    <property type="entry name" value="Reprolysin_2"/>
    <property type="match status" value="1"/>
</dbReference>
<evidence type="ECO:0000259" key="10">
    <source>
        <dbReference type="PROSITE" id="PS50215"/>
    </source>
</evidence>
<keyword evidence="11" id="KW-0482">Metalloprotease</keyword>
<dbReference type="PROSITE" id="PS50215">
    <property type="entry name" value="ADAM_MEPRO"/>
    <property type="match status" value="1"/>
</dbReference>
<keyword evidence="4" id="KW-1015">Disulfide bond</keyword>
<reference evidence="11" key="1">
    <citation type="submission" date="2022-02" db="EMBL/GenBank/DDBJ databases">
        <title>Atlantic sturgeon de novo genome assembly.</title>
        <authorList>
            <person name="Stock M."/>
            <person name="Klopp C."/>
            <person name="Guiguen Y."/>
            <person name="Cabau C."/>
            <person name="Parinello H."/>
            <person name="Santidrian Yebra-Pimentel E."/>
            <person name="Kuhl H."/>
            <person name="Dirks R.P."/>
            <person name="Guessner J."/>
            <person name="Wuertz S."/>
            <person name="Du K."/>
            <person name="Schartl M."/>
        </authorList>
    </citation>
    <scope>NUCLEOTIDE SEQUENCE</scope>
    <source>
        <strain evidence="11">STURGEONOMICS-FGT-2020</strain>
        <tissue evidence="11">Whole blood</tissue>
    </source>
</reference>
<dbReference type="GO" id="GO:0005886">
    <property type="term" value="C:plasma membrane"/>
    <property type="evidence" value="ECO:0007669"/>
    <property type="project" value="TreeGrafter"/>
</dbReference>
<feature type="transmembrane region" description="Helical" evidence="7">
    <location>
        <begin position="645"/>
        <end position="668"/>
    </location>
</feature>
<evidence type="ECO:0000256" key="1">
    <source>
        <dbReference type="ARBA" id="ARBA00001809"/>
    </source>
</evidence>
<evidence type="ECO:0000259" key="9">
    <source>
        <dbReference type="PROSITE" id="PS50214"/>
    </source>
</evidence>
<evidence type="ECO:0000256" key="4">
    <source>
        <dbReference type="ARBA" id="ARBA00023157"/>
    </source>
</evidence>
<dbReference type="Proteomes" id="UP001230051">
    <property type="component" value="Unassembled WGS sequence"/>
</dbReference>
<evidence type="ECO:0000313" key="11">
    <source>
        <dbReference type="EMBL" id="KAK1157043.1"/>
    </source>
</evidence>
<dbReference type="PANTHER" id="PTHR45702">
    <property type="entry name" value="ADAM10/ADAM17 METALLOPEPTIDASE FAMILY MEMBER"/>
    <property type="match status" value="1"/>
</dbReference>
<dbReference type="Gene3D" id="3.40.390.10">
    <property type="entry name" value="Collagenase (Catalytic Domain)"/>
    <property type="match status" value="1"/>
</dbReference>
<gene>
    <name evidence="11" type="primary">ADAM10</name>
    <name evidence="11" type="ORF">AOXY_G24603</name>
</gene>
<dbReference type="Pfam" id="PF00200">
    <property type="entry name" value="Disintegrin"/>
    <property type="match status" value="1"/>
</dbReference>
<dbReference type="InterPro" id="IPR049038">
    <property type="entry name" value="ADAM10_Cys-rich"/>
</dbReference>
<dbReference type="EMBL" id="JAGXEW010000026">
    <property type="protein sequence ID" value="KAK1157043.1"/>
    <property type="molecule type" value="Genomic_DNA"/>
</dbReference>
<protein>
    <recommendedName>
        <fullName evidence="2">ADAM10 endopeptidase</fullName>
        <ecNumber evidence="2">3.4.24.81</ecNumber>
    </recommendedName>
</protein>
<dbReference type="InterPro" id="IPR001590">
    <property type="entry name" value="Peptidase_M12B"/>
</dbReference>
<comment type="caution">
    <text evidence="11">The sequence shown here is derived from an EMBL/GenBank/DDBJ whole genome shotgun (WGS) entry which is preliminary data.</text>
</comment>
<dbReference type="FunFam" id="4.10.70.10:FF:000003">
    <property type="entry name" value="Disintegrin and metalloproteinase domain-containing protein 17"/>
    <property type="match status" value="1"/>
</dbReference>
<feature type="signal peptide" evidence="8">
    <location>
        <begin position="1"/>
        <end position="19"/>
    </location>
</feature>
<dbReference type="InterPro" id="IPR036436">
    <property type="entry name" value="Disintegrin_dom_sf"/>
</dbReference>
<keyword evidence="7" id="KW-1133">Transmembrane helix</keyword>
<keyword evidence="8" id="KW-0732">Signal</keyword>
<dbReference type="SUPFAM" id="SSF57552">
    <property type="entry name" value="Blood coagulation inhibitor (disintegrin)"/>
    <property type="match status" value="1"/>
</dbReference>
<feature type="binding site" evidence="5">
    <location>
        <position position="361"/>
    </location>
    <ligand>
        <name>Zn(2+)</name>
        <dbReference type="ChEBI" id="CHEBI:29105"/>
        <note>catalytic</note>
    </ligand>
</feature>
<proteinExistence type="predicted"/>
<feature type="chain" id="PRO_5042152623" description="ADAM10 endopeptidase" evidence="8">
    <location>
        <begin position="20"/>
        <end position="707"/>
    </location>
</feature>
<keyword evidence="7" id="KW-0472">Membrane</keyword>
<dbReference type="SMART" id="SM00050">
    <property type="entry name" value="DISIN"/>
    <property type="match status" value="1"/>
</dbReference>
<dbReference type="Gene3D" id="4.10.70.10">
    <property type="entry name" value="Disintegrin domain"/>
    <property type="match status" value="1"/>
</dbReference>
<keyword evidence="12" id="KW-1185">Reference proteome</keyword>
<keyword evidence="11" id="KW-0378">Hydrolase</keyword>
<dbReference type="InterPro" id="IPR001762">
    <property type="entry name" value="Disintegrin_dom"/>
</dbReference>
<keyword evidence="5" id="KW-0862">Zinc</keyword>
<dbReference type="AlphaFoldDB" id="A0AAD8CSW7"/>
<dbReference type="EC" id="3.4.24.81" evidence="2"/>
<evidence type="ECO:0000256" key="2">
    <source>
        <dbReference type="ARBA" id="ARBA00012332"/>
    </source>
</evidence>